<organism evidence="3 4">
    <name type="scientific">Actinokineospora xionganensis</name>
    <dbReference type="NCBI Taxonomy" id="2684470"/>
    <lineage>
        <taxon>Bacteria</taxon>
        <taxon>Bacillati</taxon>
        <taxon>Actinomycetota</taxon>
        <taxon>Actinomycetes</taxon>
        <taxon>Pseudonocardiales</taxon>
        <taxon>Pseudonocardiaceae</taxon>
        <taxon>Actinokineospora</taxon>
    </lineage>
</organism>
<evidence type="ECO:0000313" key="4">
    <source>
        <dbReference type="Proteomes" id="UP000734823"/>
    </source>
</evidence>
<dbReference type="InterPro" id="IPR024344">
    <property type="entry name" value="MDMPI_metal-binding"/>
</dbReference>
<sequence>MDFAAELIEQNRLIAELARTADPDAEVPTCPGWTLRQLVTHMGRGHRWAAAIAGERSQAVIDPKTVADGKPPADWAGAVDWMANGAQLILDGVESAGPDTSVWTFTGPKPAAWWIRRRLHETVVHRADAAIAAGVPFEVAPDVAADCLSEWLGLVTARPAAADAPLVEGTSLHLHATDEDLTVPGEWILRSDGSRITVEHEHTKGTAAVRGKAADLALAMLRRLPADHPDLTLIGDPEVFTTWLERTQF</sequence>
<dbReference type="NCBIfam" id="TIGR03083">
    <property type="entry name" value="maleylpyruvate isomerase family mycothiol-dependent enzyme"/>
    <property type="match status" value="1"/>
</dbReference>
<feature type="domain" description="Mycothiol-dependent maleylpyruvate isomerase metal-binding" evidence="2">
    <location>
        <begin position="9"/>
        <end position="130"/>
    </location>
</feature>
<dbReference type="Pfam" id="PF11716">
    <property type="entry name" value="MDMPI_N"/>
    <property type="match status" value="1"/>
</dbReference>
<reference evidence="3 4" key="1">
    <citation type="submission" date="2020-06" db="EMBL/GenBank/DDBJ databases">
        <title>Actinokineospora xiongansis sp. nov., isolated from soil of Baiyangdian.</title>
        <authorList>
            <person name="Zhang X."/>
        </authorList>
    </citation>
    <scope>NUCLEOTIDE SEQUENCE [LARGE SCALE GENOMIC DNA]</scope>
    <source>
        <strain evidence="3 4">HBU206404</strain>
    </source>
</reference>
<dbReference type="Pfam" id="PF07398">
    <property type="entry name" value="MDMPI_C"/>
    <property type="match status" value="1"/>
</dbReference>
<dbReference type="GO" id="GO:0016853">
    <property type="term" value="F:isomerase activity"/>
    <property type="evidence" value="ECO:0007669"/>
    <property type="project" value="UniProtKB-KW"/>
</dbReference>
<evidence type="ECO:0000313" key="3">
    <source>
        <dbReference type="EMBL" id="MBC6450008.1"/>
    </source>
</evidence>
<gene>
    <name evidence="3" type="ORF">GPZ80_22870</name>
</gene>
<dbReference type="Gene3D" id="1.20.120.450">
    <property type="entry name" value="dinb family like domain"/>
    <property type="match status" value="1"/>
</dbReference>
<evidence type="ECO:0000259" key="2">
    <source>
        <dbReference type="Pfam" id="PF11716"/>
    </source>
</evidence>
<dbReference type="InterPro" id="IPR017517">
    <property type="entry name" value="Maleyloyr_isom"/>
</dbReference>
<dbReference type="PANTHER" id="PTHR40758:SF1">
    <property type="entry name" value="CONSERVED PROTEIN"/>
    <property type="match status" value="1"/>
</dbReference>
<comment type="caution">
    <text evidence="3">The sequence shown here is derived from an EMBL/GenBank/DDBJ whole genome shotgun (WGS) entry which is preliminary data.</text>
</comment>
<protein>
    <submittedName>
        <fullName evidence="3">Maleylpyruvate isomerase family mycothiol-dependent enzyme</fullName>
    </submittedName>
</protein>
<keyword evidence="4" id="KW-1185">Reference proteome</keyword>
<accession>A0ABR7LBY7</accession>
<dbReference type="EMBL" id="JABVED010000014">
    <property type="protein sequence ID" value="MBC6450008.1"/>
    <property type="molecule type" value="Genomic_DNA"/>
</dbReference>
<dbReference type="InterPro" id="IPR034660">
    <property type="entry name" value="DinB/YfiT-like"/>
</dbReference>
<feature type="domain" description="MDMPI C-terminal" evidence="1">
    <location>
        <begin position="142"/>
        <end position="239"/>
    </location>
</feature>
<dbReference type="Proteomes" id="UP000734823">
    <property type="component" value="Unassembled WGS sequence"/>
</dbReference>
<proteinExistence type="predicted"/>
<dbReference type="InterPro" id="IPR010872">
    <property type="entry name" value="MDMPI_C-term_domain"/>
</dbReference>
<name>A0ABR7LBY7_9PSEU</name>
<dbReference type="RefSeq" id="WP_187223123.1">
    <property type="nucleotide sequence ID" value="NZ_JABVED010000014.1"/>
</dbReference>
<keyword evidence="3" id="KW-0413">Isomerase</keyword>
<dbReference type="PANTHER" id="PTHR40758">
    <property type="entry name" value="CONSERVED PROTEIN"/>
    <property type="match status" value="1"/>
</dbReference>
<evidence type="ECO:0000259" key="1">
    <source>
        <dbReference type="Pfam" id="PF07398"/>
    </source>
</evidence>
<dbReference type="SUPFAM" id="SSF109854">
    <property type="entry name" value="DinB/YfiT-like putative metalloenzymes"/>
    <property type="match status" value="1"/>
</dbReference>